<dbReference type="Gene3D" id="3.55.50.30">
    <property type="match status" value="1"/>
</dbReference>
<proteinExistence type="predicted"/>
<evidence type="ECO:0000313" key="3">
    <source>
        <dbReference type="EMBL" id="MVT09322.1"/>
    </source>
</evidence>
<reference evidence="3 4" key="1">
    <citation type="submission" date="2019-12" db="EMBL/GenBank/DDBJ databases">
        <title>Chitinophaga sp. strain ysch24 (GDMCC 1.1355), whole genome shotgun sequence.</title>
        <authorList>
            <person name="Zhang X."/>
        </authorList>
    </citation>
    <scope>NUCLEOTIDE SEQUENCE [LARGE SCALE GENOMIC DNA]</scope>
    <source>
        <strain evidence="4">ysch24</strain>
    </source>
</reference>
<gene>
    <name evidence="3" type="ORF">GO493_13715</name>
</gene>
<dbReference type="PANTHER" id="PTHR30273:SF2">
    <property type="entry name" value="PROTEIN FECR"/>
    <property type="match status" value="1"/>
</dbReference>
<evidence type="ECO:0000313" key="4">
    <source>
        <dbReference type="Proteomes" id="UP000461730"/>
    </source>
</evidence>
<sequence length="397" mass="44381">MHENRLSYLFRKSLNQSLSASEKTELQQLITKEGAEAQLDELVQEALEETPVEHKMEEQSASEVLNAIFFSDKQTSIPTYNNVVPMPGRRWWRPAAAAAILACMLTGGYIIYSRLQTSPQQVVKVEDVLPGSTKAQLTLSDGSVISLDNKGRQTIDQGSAYVRQTGGELDYQPGNSESPLTYNTLRTPRGGQFKIKLPDGTNVWINAASSLKYPTAFTGSERIVEVTGEAYFEVAADHNKPFKVVINDHYAIYVLGTSFNIKAYADEQPFKTTLLTGAVKASLTGANEKSIVIKPGQQVQLRENDRSLQLVRDVNTDQEMAWKNGNFNFEGQTLEEVMKQISRWYDIDVVFENGVPSISFGGGMSREVNLKVVLDFLRDSRIHFRLEENGKRLIVTK</sequence>
<dbReference type="Pfam" id="PF04773">
    <property type="entry name" value="FecR"/>
    <property type="match status" value="1"/>
</dbReference>
<dbReference type="InterPro" id="IPR032508">
    <property type="entry name" value="FecR_C"/>
</dbReference>
<evidence type="ECO:0000259" key="1">
    <source>
        <dbReference type="Pfam" id="PF04773"/>
    </source>
</evidence>
<dbReference type="Proteomes" id="UP000461730">
    <property type="component" value="Unassembled WGS sequence"/>
</dbReference>
<dbReference type="Gene3D" id="2.60.120.1440">
    <property type="match status" value="1"/>
</dbReference>
<keyword evidence="4" id="KW-1185">Reference proteome</keyword>
<dbReference type="AlphaFoldDB" id="A0A7K1U4P1"/>
<dbReference type="GO" id="GO:0016989">
    <property type="term" value="F:sigma factor antagonist activity"/>
    <property type="evidence" value="ECO:0007669"/>
    <property type="project" value="TreeGrafter"/>
</dbReference>
<feature type="domain" description="Protein FecR C-terminal" evidence="2">
    <location>
        <begin position="327"/>
        <end position="394"/>
    </location>
</feature>
<accession>A0A7K1U4P1</accession>
<name>A0A7K1U4P1_9BACT</name>
<dbReference type="EMBL" id="WRXN01000005">
    <property type="protein sequence ID" value="MVT09322.1"/>
    <property type="molecule type" value="Genomic_DNA"/>
</dbReference>
<dbReference type="RefSeq" id="WP_157306750.1">
    <property type="nucleotide sequence ID" value="NZ_WRXN01000005.1"/>
</dbReference>
<dbReference type="PANTHER" id="PTHR30273">
    <property type="entry name" value="PERIPLASMIC SIGNAL SENSOR AND SIGMA FACTOR ACTIVATOR FECR-RELATED"/>
    <property type="match status" value="1"/>
</dbReference>
<protein>
    <submittedName>
        <fullName evidence="3">DUF4974 domain-containing protein</fullName>
    </submittedName>
</protein>
<dbReference type="InterPro" id="IPR006860">
    <property type="entry name" value="FecR"/>
</dbReference>
<feature type="domain" description="FecR protein" evidence="1">
    <location>
        <begin position="184"/>
        <end position="280"/>
    </location>
</feature>
<dbReference type="InterPro" id="IPR012373">
    <property type="entry name" value="Ferrdict_sens_TM"/>
</dbReference>
<comment type="caution">
    <text evidence="3">The sequence shown here is derived from an EMBL/GenBank/DDBJ whole genome shotgun (WGS) entry which is preliminary data.</text>
</comment>
<dbReference type="Pfam" id="PF16344">
    <property type="entry name" value="FecR_C"/>
    <property type="match status" value="1"/>
</dbReference>
<evidence type="ECO:0000259" key="2">
    <source>
        <dbReference type="Pfam" id="PF16344"/>
    </source>
</evidence>
<organism evidence="3 4">
    <name type="scientific">Chitinophaga tropicalis</name>
    <dbReference type="NCBI Taxonomy" id="2683588"/>
    <lineage>
        <taxon>Bacteria</taxon>
        <taxon>Pseudomonadati</taxon>
        <taxon>Bacteroidota</taxon>
        <taxon>Chitinophagia</taxon>
        <taxon>Chitinophagales</taxon>
        <taxon>Chitinophagaceae</taxon>
        <taxon>Chitinophaga</taxon>
    </lineage>
</organism>